<dbReference type="InterPro" id="IPR022998">
    <property type="entry name" value="ThiamineP_synth_TenI"/>
</dbReference>
<evidence type="ECO:0000256" key="6">
    <source>
        <dbReference type="ARBA" id="ARBA00022763"/>
    </source>
</evidence>
<dbReference type="GO" id="GO:0044715">
    <property type="term" value="F:8-oxo-dGDP phosphatase activity"/>
    <property type="evidence" value="ECO:0007669"/>
    <property type="project" value="TreeGrafter"/>
</dbReference>
<keyword evidence="3" id="KW-0515">Mutator protein</keyword>
<evidence type="ECO:0000256" key="3">
    <source>
        <dbReference type="ARBA" id="ARBA00022457"/>
    </source>
</evidence>
<evidence type="ECO:0000256" key="10">
    <source>
        <dbReference type="ARBA" id="ARBA00035861"/>
    </source>
</evidence>
<dbReference type="GO" id="GO:0009228">
    <property type="term" value="P:thiamine biosynthetic process"/>
    <property type="evidence" value="ECO:0007669"/>
    <property type="project" value="UniProtKB-KW"/>
</dbReference>
<evidence type="ECO:0000313" key="18">
    <source>
        <dbReference type="EMBL" id="EPR80786.1"/>
    </source>
</evidence>
<accession>S7WCR6</accession>
<comment type="similarity">
    <text evidence="2">Belongs to the Nudix hydrolase family.</text>
</comment>
<dbReference type="Pfam" id="PF02581">
    <property type="entry name" value="TMP-TENI"/>
    <property type="match status" value="1"/>
</dbReference>
<comment type="catalytic activity">
    <reaction evidence="11">
        <text>8-oxo-GTP + H2O = 8-oxo-GMP + diphosphate + H(+)</text>
        <dbReference type="Rhea" id="RHEA:67616"/>
        <dbReference type="ChEBI" id="CHEBI:15377"/>
        <dbReference type="ChEBI" id="CHEBI:15378"/>
        <dbReference type="ChEBI" id="CHEBI:33019"/>
        <dbReference type="ChEBI" id="CHEBI:143553"/>
        <dbReference type="ChEBI" id="CHEBI:145694"/>
    </reaction>
</comment>
<dbReference type="CDD" id="cd03425">
    <property type="entry name" value="NUDIX_MutT_NudA_like"/>
    <property type="match status" value="1"/>
</dbReference>
<dbReference type="Proteomes" id="UP000018420">
    <property type="component" value="Unassembled WGS sequence"/>
</dbReference>
<dbReference type="GO" id="GO:0006281">
    <property type="term" value="P:DNA repair"/>
    <property type="evidence" value="ECO:0007669"/>
    <property type="project" value="UniProtKB-KW"/>
</dbReference>
<dbReference type="Gene3D" id="3.20.20.70">
    <property type="entry name" value="Aldolase class I"/>
    <property type="match status" value="1"/>
</dbReference>
<comment type="caution">
    <text evidence="18">The sequence shown here is derived from an EMBL/GenBank/DDBJ whole genome shotgun (WGS) entry which is preliminary data.</text>
</comment>
<evidence type="ECO:0000256" key="5">
    <source>
        <dbReference type="ARBA" id="ARBA00022723"/>
    </source>
</evidence>
<dbReference type="InterPro" id="IPR047127">
    <property type="entry name" value="MutT-like"/>
</dbReference>
<dbReference type="PRINTS" id="PR00502">
    <property type="entry name" value="NUDIXFAMILY"/>
</dbReference>
<dbReference type="InterPro" id="IPR036206">
    <property type="entry name" value="ThiamineP_synth_sf"/>
</dbReference>
<dbReference type="SUPFAM" id="SSF55811">
    <property type="entry name" value="Nudix"/>
    <property type="match status" value="1"/>
</dbReference>
<dbReference type="Gene3D" id="3.90.79.10">
    <property type="entry name" value="Nucleoside Triphosphate Pyrophosphohydrolase"/>
    <property type="match status" value="1"/>
</dbReference>
<dbReference type="PANTHER" id="PTHR47707:SF1">
    <property type="entry name" value="NUDIX HYDROLASE FAMILY PROTEIN"/>
    <property type="match status" value="1"/>
</dbReference>
<keyword evidence="9" id="KW-0234">DNA repair</keyword>
<organism evidence="18 19">
    <name type="scientific">Acinetobacter junii CIP 107470 = MTCC 11364</name>
    <dbReference type="NCBI Taxonomy" id="1217666"/>
    <lineage>
        <taxon>Bacteria</taxon>
        <taxon>Pseudomonadati</taxon>
        <taxon>Pseudomonadota</taxon>
        <taxon>Gammaproteobacteria</taxon>
        <taxon>Moraxellales</taxon>
        <taxon>Moraxellaceae</taxon>
        <taxon>Acinetobacter</taxon>
    </lineage>
</organism>
<dbReference type="eggNOG" id="COG1051">
    <property type="taxonomic scope" value="Bacteria"/>
</dbReference>
<keyword evidence="7" id="KW-0378">Hydrolase</keyword>
<comment type="catalytic activity">
    <reaction evidence="10">
        <text>8-oxo-dGTP + H2O = 8-oxo-dGMP + diphosphate + H(+)</text>
        <dbReference type="Rhea" id="RHEA:31575"/>
        <dbReference type="ChEBI" id="CHEBI:15377"/>
        <dbReference type="ChEBI" id="CHEBI:15378"/>
        <dbReference type="ChEBI" id="CHEBI:33019"/>
        <dbReference type="ChEBI" id="CHEBI:63224"/>
        <dbReference type="ChEBI" id="CHEBI:77896"/>
        <dbReference type="EC" id="3.6.1.55"/>
    </reaction>
</comment>
<dbReference type="InterPro" id="IPR029119">
    <property type="entry name" value="MutY_C"/>
</dbReference>
<dbReference type="GO" id="GO:0035539">
    <property type="term" value="F:8-oxo-7,8-dihydrodeoxyguanosine triphosphate pyrophosphatase activity"/>
    <property type="evidence" value="ECO:0007669"/>
    <property type="project" value="UniProtKB-EC"/>
</dbReference>
<evidence type="ECO:0000256" key="12">
    <source>
        <dbReference type="ARBA" id="ARBA00038905"/>
    </source>
</evidence>
<evidence type="ECO:0000256" key="7">
    <source>
        <dbReference type="ARBA" id="ARBA00022801"/>
    </source>
</evidence>
<evidence type="ECO:0000256" key="9">
    <source>
        <dbReference type="ARBA" id="ARBA00023204"/>
    </source>
</evidence>
<evidence type="ECO:0000313" key="19">
    <source>
        <dbReference type="Proteomes" id="UP000018420"/>
    </source>
</evidence>
<keyword evidence="8" id="KW-0460">Magnesium</keyword>
<dbReference type="InterPro" id="IPR020476">
    <property type="entry name" value="Nudix_hydrolase"/>
</dbReference>
<name>S7WCR6_ACIJU</name>
<dbReference type="SUPFAM" id="SSF51391">
    <property type="entry name" value="Thiamin phosphate synthase"/>
    <property type="match status" value="1"/>
</dbReference>
<dbReference type="InterPro" id="IPR013785">
    <property type="entry name" value="Aldolase_TIM"/>
</dbReference>
<dbReference type="GO" id="GO:0044716">
    <property type="term" value="F:8-oxo-GDP phosphatase activity"/>
    <property type="evidence" value="ECO:0007669"/>
    <property type="project" value="TreeGrafter"/>
</dbReference>
<dbReference type="GO" id="GO:0008413">
    <property type="term" value="F:8-oxo-7,8-dihydroguanosine triphosphate pyrophosphatase activity"/>
    <property type="evidence" value="ECO:0007669"/>
    <property type="project" value="TreeGrafter"/>
</dbReference>
<evidence type="ECO:0000256" key="11">
    <source>
        <dbReference type="ARBA" id="ARBA00036904"/>
    </source>
</evidence>
<evidence type="ECO:0000256" key="15">
    <source>
        <dbReference type="ARBA" id="ARBA00041979"/>
    </source>
</evidence>
<dbReference type="Pfam" id="PF14815">
    <property type="entry name" value="NUDIX_4"/>
    <property type="match status" value="1"/>
</dbReference>
<evidence type="ECO:0000256" key="1">
    <source>
        <dbReference type="ARBA" id="ARBA00001946"/>
    </source>
</evidence>
<evidence type="ECO:0000256" key="13">
    <source>
        <dbReference type="ARBA" id="ARBA00040794"/>
    </source>
</evidence>
<keyword evidence="5" id="KW-0479">Metal-binding</keyword>
<dbReference type="PROSITE" id="PS00893">
    <property type="entry name" value="NUDIX_BOX"/>
    <property type="match status" value="1"/>
</dbReference>
<comment type="cofactor">
    <cofactor evidence="1">
        <name>Mg(2+)</name>
        <dbReference type="ChEBI" id="CHEBI:18420"/>
    </cofactor>
</comment>
<gene>
    <name evidence="18" type="ORF">L292_1392</name>
</gene>
<dbReference type="AlphaFoldDB" id="S7WCR6"/>
<evidence type="ECO:0000256" key="14">
    <source>
        <dbReference type="ARBA" id="ARBA00041592"/>
    </source>
</evidence>
<evidence type="ECO:0000256" key="8">
    <source>
        <dbReference type="ARBA" id="ARBA00022842"/>
    </source>
</evidence>
<dbReference type="InterPro" id="IPR000086">
    <property type="entry name" value="NUDIX_hydrolase_dom"/>
</dbReference>
<dbReference type="EC" id="3.6.1.55" evidence="12"/>
<dbReference type="PROSITE" id="PS51462">
    <property type="entry name" value="NUDIX"/>
    <property type="match status" value="1"/>
</dbReference>
<evidence type="ECO:0000259" key="17">
    <source>
        <dbReference type="PROSITE" id="PS51462"/>
    </source>
</evidence>
<evidence type="ECO:0000256" key="16">
    <source>
        <dbReference type="ARBA" id="ARBA00042798"/>
    </source>
</evidence>
<keyword evidence="6" id="KW-0227">DNA damage</keyword>
<dbReference type="EMBL" id="ASYZ01000188">
    <property type="protein sequence ID" value="EPR80786.1"/>
    <property type="molecule type" value="Genomic_DNA"/>
</dbReference>
<dbReference type="CDD" id="cd00564">
    <property type="entry name" value="TMP_TenI"/>
    <property type="match status" value="1"/>
</dbReference>
<reference evidence="18 19" key="1">
    <citation type="submission" date="2013-05" db="EMBL/GenBank/DDBJ databases">
        <title>Genome assembly of Acinetobacter junii MTCC 11364.</title>
        <authorList>
            <person name="Khatri I."/>
            <person name="Singh N.K."/>
            <person name="Subramanian S."/>
            <person name="Mayilraj S."/>
        </authorList>
    </citation>
    <scope>NUCLEOTIDE SEQUENCE [LARGE SCALE GENOMIC DNA]</scope>
    <source>
        <strain evidence="18 19">MTCC 11364</strain>
    </source>
</reference>
<proteinExistence type="inferred from homology"/>
<dbReference type="GO" id="GO:0006260">
    <property type="term" value="P:DNA replication"/>
    <property type="evidence" value="ECO:0007669"/>
    <property type="project" value="UniProtKB-KW"/>
</dbReference>
<dbReference type="PATRIC" id="fig|1330047.3.peg.3119"/>
<keyword evidence="4" id="KW-0235">DNA replication</keyword>
<protein>
    <recommendedName>
        <fullName evidence="13">8-oxo-dGTP diphosphatase</fullName>
        <ecNumber evidence="12">3.6.1.55</ecNumber>
    </recommendedName>
    <alternativeName>
        <fullName evidence="16">7,8-dihydro-8-oxoguanine-triphosphatase</fullName>
    </alternativeName>
    <alternativeName>
        <fullName evidence="15">Mutator protein MutT</fullName>
    </alternativeName>
    <alternativeName>
        <fullName evidence="14">dGTP pyrophosphohydrolase</fullName>
    </alternativeName>
</protein>
<sequence length="304" mass="34416">MVMAKATVDVAIAILLHKSKVLVGWRQANQHQGNKHEFPGGKIEEGETPEQACRREVYEEVGIGLKEWHQFDVIRHEYEDIIVTLHLFHAYVPDELLSLIHQPWSWFSRDQLADLNFPKANSTIIERLIWSHLIKISDQVDELPKTNSQMYLRIESKDIEKLQQQLIKLSEQQLLKLIVNVDVWQQLNTVLQEKIKTVHLKQSQLMQLKKGDLVVAKRYIAACHDAVSVQHAHQIGCDAIFLSPVNPTATHPNSKVLGWDGFAALAQNSDIPVFALGGVAPADLEQAQKHNAYGLAGIRQFSSI</sequence>
<dbReference type="GO" id="GO:0046872">
    <property type="term" value="F:metal ion binding"/>
    <property type="evidence" value="ECO:0007669"/>
    <property type="project" value="UniProtKB-KW"/>
</dbReference>
<feature type="domain" description="Nudix hydrolase" evidence="17">
    <location>
        <begin position="6"/>
        <end position="133"/>
    </location>
</feature>
<evidence type="ECO:0000256" key="2">
    <source>
        <dbReference type="ARBA" id="ARBA00005582"/>
    </source>
</evidence>
<evidence type="ECO:0000256" key="4">
    <source>
        <dbReference type="ARBA" id="ARBA00022705"/>
    </source>
</evidence>
<dbReference type="eggNOG" id="COG0352">
    <property type="taxonomic scope" value="Bacteria"/>
</dbReference>
<dbReference type="InterPro" id="IPR020084">
    <property type="entry name" value="NUDIX_hydrolase_CS"/>
</dbReference>
<dbReference type="InterPro" id="IPR015797">
    <property type="entry name" value="NUDIX_hydrolase-like_dom_sf"/>
</dbReference>
<dbReference type="PANTHER" id="PTHR47707">
    <property type="entry name" value="8-OXO-DGTP DIPHOSPHATASE"/>
    <property type="match status" value="1"/>
</dbReference>